<sequence>METLTCDVFTGQKKIGYFSFRSPVIADQADNRPILLTSRFLNACTDQENFKTLQPHISLSFTEGVSKVQTEKKTTDPQKFGRLNVFLQMWQTFKTLFMFLIYNDLQSPTLFVSCSVCC</sequence>
<gene>
    <name evidence="1" type="ORF">ATANTOWER_029025</name>
</gene>
<dbReference type="Proteomes" id="UP001345963">
    <property type="component" value="Unassembled WGS sequence"/>
</dbReference>
<evidence type="ECO:0000313" key="2">
    <source>
        <dbReference type="Proteomes" id="UP001345963"/>
    </source>
</evidence>
<accession>A0ABU7CCW8</accession>
<protein>
    <submittedName>
        <fullName evidence="1">Uncharacterized protein</fullName>
    </submittedName>
</protein>
<reference evidence="1 2" key="1">
    <citation type="submission" date="2021-07" db="EMBL/GenBank/DDBJ databases">
        <authorList>
            <person name="Palmer J.M."/>
        </authorList>
    </citation>
    <scope>NUCLEOTIDE SEQUENCE [LARGE SCALE GENOMIC DNA]</scope>
    <source>
        <strain evidence="1 2">AT_MEX2019</strain>
        <tissue evidence="1">Muscle</tissue>
    </source>
</reference>
<organism evidence="1 2">
    <name type="scientific">Ataeniobius toweri</name>
    <dbReference type="NCBI Taxonomy" id="208326"/>
    <lineage>
        <taxon>Eukaryota</taxon>
        <taxon>Metazoa</taxon>
        <taxon>Chordata</taxon>
        <taxon>Craniata</taxon>
        <taxon>Vertebrata</taxon>
        <taxon>Euteleostomi</taxon>
        <taxon>Actinopterygii</taxon>
        <taxon>Neopterygii</taxon>
        <taxon>Teleostei</taxon>
        <taxon>Neoteleostei</taxon>
        <taxon>Acanthomorphata</taxon>
        <taxon>Ovalentaria</taxon>
        <taxon>Atherinomorphae</taxon>
        <taxon>Cyprinodontiformes</taxon>
        <taxon>Goodeidae</taxon>
        <taxon>Ataeniobius</taxon>
    </lineage>
</organism>
<keyword evidence="2" id="KW-1185">Reference proteome</keyword>
<dbReference type="EMBL" id="JAHUTI010089253">
    <property type="protein sequence ID" value="MED6260802.1"/>
    <property type="molecule type" value="Genomic_DNA"/>
</dbReference>
<name>A0ABU7CCW8_9TELE</name>
<proteinExistence type="predicted"/>
<comment type="caution">
    <text evidence="1">The sequence shown here is derived from an EMBL/GenBank/DDBJ whole genome shotgun (WGS) entry which is preliminary data.</text>
</comment>
<evidence type="ECO:0000313" key="1">
    <source>
        <dbReference type="EMBL" id="MED6260802.1"/>
    </source>
</evidence>